<dbReference type="GO" id="GO:0055085">
    <property type="term" value="P:transmembrane transport"/>
    <property type="evidence" value="ECO:0007669"/>
    <property type="project" value="InterPro"/>
</dbReference>
<keyword evidence="3" id="KW-1003">Cell membrane</keyword>
<evidence type="ECO:0000256" key="7">
    <source>
        <dbReference type="RuleBase" id="RU363032"/>
    </source>
</evidence>
<dbReference type="InterPro" id="IPR000515">
    <property type="entry name" value="MetI-like"/>
</dbReference>
<dbReference type="OrthoDB" id="9809527at2"/>
<dbReference type="PANTHER" id="PTHR43005:SF1">
    <property type="entry name" value="SPERMIDINE_PUTRESCINE TRANSPORT SYSTEM PERMEASE PROTEIN"/>
    <property type="match status" value="1"/>
</dbReference>
<dbReference type="Pfam" id="PF00528">
    <property type="entry name" value="BPD_transp_1"/>
    <property type="match status" value="1"/>
</dbReference>
<dbReference type="AlphaFoldDB" id="A0A399F558"/>
<feature type="transmembrane region" description="Helical" evidence="7">
    <location>
        <begin position="176"/>
        <end position="200"/>
    </location>
</feature>
<dbReference type="Proteomes" id="UP000266178">
    <property type="component" value="Unassembled WGS sequence"/>
</dbReference>
<evidence type="ECO:0000256" key="2">
    <source>
        <dbReference type="ARBA" id="ARBA00022448"/>
    </source>
</evidence>
<keyword evidence="6 7" id="KW-0472">Membrane</keyword>
<evidence type="ECO:0000313" key="9">
    <source>
        <dbReference type="EMBL" id="RIH91897.1"/>
    </source>
</evidence>
<evidence type="ECO:0000259" key="8">
    <source>
        <dbReference type="PROSITE" id="PS50928"/>
    </source>
</evidence>
<name>A0A399F558_9DEIN</name>
<keyword evidence="4 7" id="KW-0812">Transmembrane</keyword>
<dbReference type="PANTHER" id="PTHR43005">
    <property type="entry name" value="BLR7065 PROTEIN"/>
    <property type="match status" value="1"/>
</dbReference>
<dbReference type="InterPro" id="IPR035906">
    <property type="entry name" value="MetI-like_sf"/>
</dbReference>
<dbReference type="SUPFAM" id="SSF161098">
    <property type="entry name" value="MetI-like"/>
    <property type="match status" value="1"/>
</dbReference>
<reference evidence="9 10" key="1">
    <citation type="submission" date="2018-08" db="EMBL/GenBank/DDBJ databases">
        <title>Meiothermus granaticius genome AF-68 sequencing project.</title>
        <authorList>
            <person name="Da Costa M.S."/>
            <person name="Albuquerque L."/>
            <person name="Raposo P."/>
            <person name="Froufe H.J.C."/>
            <person name="Barroso C.S."/>
            <person name="Egas C."/>
        </authorList>
    </citation>
    <scope>NUCLEOTIDE SEQUENCE [LARGE SCALE GENOMIC DNA]</scope>
    <source>
        <strain evidence="9 10">AF-68</strain>
    </source>
</reference>
<dbReference type="PROSITE" id="PS50928">
    <property type="entry name" value="ABC_TM1"/>
    <property type="match status" value="1"/>
</dbReference>
<feature type="domain" description="ABC transmembrane type-1" evidence="8">
    <location>
        <begin position="88"/>
        <end position="302"/>
    </location>
</feature>
<keyword evidence="2 7" id="KW-0813">Transport</keyword>
<dbReference type="GO" id="GO:0005886">
    <property type="term" value="C:plasma membrane"/>
    <property type="evidence" value="ECO:0007669"/>
    <property type="project" value="UniProtKB-SubCell"/>
</dbReference>
<comment type="subcellular location">
    <subcellularLocation>
        <location evidence="1 7">Cell membrane</location>
        <topology evidence="1 7">Multi-pass membrane protein</topology>
    </subcellularLocation>
</comment>
<sequence length="311" mass="34571">MEGKQQVTSKRQTPGGSLVSANLRANLEPYWYLLPTLLVLGGLLLVPLIYGVASSFQRWIIYDPLNRGWVGLSNYAELLRDPLFWQALKNTLVWTLGSLVFQFSLGLGLALLLVKPFPLRTLYQAVVFLPWAVPPFLGGMTWKWLFNSNIGPISDLLMRLHLRSDPLNMLSDPQTALWGAVIANVWFGIPFFAITFLAALQSIPNELYEAAAIDGAGSWRSFTHITLPFLVPTMVITVLLRSIWIANFTDLIWVMTGGGPANSSQILTTYIFSTAYTKLDFGYAATLSTALLVLLGAYALVVTQVRRMVRV</sequence>
<evidence type="ECO:0000313" key="10">
    <source>
        <dbReference type="Proteomes" id="UP000266178"/>
    </source>
</evidence>
<comment type="caution">
    <text evidence="9">The sequence shown here is derived from an EMBL/GenBank/DDBJ whole genome shotgun (WGS) entry which is preliminary data.</text>
</comment>
<comment type="similarity">
    <text evidence="7">Belongs to the binding-protein-dependent transport system permease family.</text>
</comment>
<dbReference type="Gene3D" id="1.10.3720.10">
    <property type="entry name" value="MetI-like"/>
    <property type="match status" value="1"/>
</dbReference>
<feature type="transmembrane region" description="Helical" evidence="7">
    <location>
        <begin position="30"/>
        <end position="50"/>
    </location>
</feature>
<evidence type="ECO:0000256" key="5">
    <source>
        <dbReference type="ARBA" id="ARBA00022989"/>
    </source>
</evidence>
<dbReference type="EMBL" id="QWLB01000029">
    <property type="protein sequence ID" value="RIH91897.1"/>
    <property type="molecule type" value="Genomic_DNA"/>
</dbReference>
<evidence type="ECO:0000256" key="4">
    <source>
        <dbReference type="ARBA" id="ARBA00022692"/>
    </source>
</evidence>
<feature type="transmembrane region" description="Helical" evidence="7">
    <location>
        <begin position="221"/>
        <end position="246"/>
    </location>
</feature>
<organism evidence="9 10">
    <name type="scientific">Meiothermus granaticius NBRC 107808</name>
    <dbReference type="NCBI Taxonomy" id="1227551"/>
    <lineage>
        <taxon>Bacteria</taxon>
        <taxon>Thermotogati</taxon>
        <taxon>Deinococcota</taxon>
        <taxon>Deinococci</taxon>
        <taxon>Thermales</taxon>
        <taxon>Thermaceae</taxon>
        <taxon>Meiothermus</taxon>
    </lineage>
</organism>
<keyword evidence="5 7" id="KW-1133">Transmembrane helix</keyword>
<proteinExistence type="inferred from homology"/>
<dbReference type="CDD" id="cd06261">
    <property type="entry name" value="TM_PBP2"/>
    <property type="match status" value="1"/>
</dbReference>
<accession>A0A399F558</accession>
<feature type="transmembrane region" description="Helical" evidence="7">
    <location>
        <begin position="281"/>
        <end position="301"/>
    </location>
</feature>
<keyword evidence="10" id="KW-1185">Reference proteome</keyword>
<protein>
    <submittedName>
        <fullName evidence="9">Inner membrane ABC transporter permease protein YcjO</fullName>
    </submittedName>
</protein>
<evidence type="ECO:0000256" key="1">
    <source>
        <dbReference type="ARBA" id="ARBA00004651"/>
    </source>
</evidence>
<evidence type="ECO:0000256" key="6">
    <source>
        <dbReference type="ARBA" id="ARBA00023136"/>
    </source>
</evidence>
<feature type="transmembrane region" description="Helical" evidence="7">
    <location>
        <begin position="92"/>
        <end position="114"/>
    </location>
</feature>
<gene>
    <name evidence="9" type="primary">ycjO</name>
    <name evidence="9" type="ORF">Mgrana_02172</name>
</gene>
<evidence type="ECO:0000256" key="3">
    <source>
        <dbReference type="ARBA" id="ARBA00022475"/>
    </source>
</evidence>